<dbReference type="Gene3D" id="3.40.50.300">
    <property type="entry name" value="P-loop containing nucleotide triphosphate hydrolases"/>
    <property type="match status" value="1"/>
</dbReference>
<feature type="domain" description="OLD protein-like TOPRIM" evidence="2">
    <location>
        <begin position="456"/>
        <end position="520"/>
    </location>
</feature>
<dbReference type="PANTHER" id="PTHR43581:SF4">
    <property type="entry name" value="ATP_GTP PHOSPHATASE"/>
    <property type="match status" value="1"/>
</dbReference>
<name>A0A1G2HJH2_9BACT</name>
<gene>
    <name evidence="3" type="ORF">A2639_02955</name>
</gene>
<dbReference type="Pfam" id="PF13175">
    <property type="entry name" value="AAA_15"/>
    <property type="match status" value="1"/>
</dbReference>
<dbReference type="EMBL" id="MHOL01000018">
    <property type="protein sequence ID" value="OGZ62569.1"/>
    <property type="molecule type" value="Genomic_DNA"/>
</dbReference>
<comment type="caution">
    <text evidence="3">The sequence shown here is derived from an EMBL/GenBank/DDBJ whole genome shotgun (WGS) entry which is preliminary data.</text>
</comment>
<dbReference type="InterPro" id="IPR041685">
    <property type="entry name" value="AAA_GajA/Old/RecF-like"/>
</dbReference>
<dbReference type="InterPro" id="IPR027417">
    <property type="entry name" value="P-loop_NTPase"/>
</dbReference>
<evidence type="ECO:0000259" key="2">
    <source>
        <dbReference type="Pfam" id="PF20469"/>
    </source>
</evidence>
<dbReference type="InterPro" id="IPR034139">
    <property type="entry name" value="TOPRIM_OLD"/>
</dbReference>
<dbReference type="SUPFAM" id="SSF52540">
    <property type="entry name" value="P-loop containing nucleoside triphosphate hydrolases"/>
    <property type="match status" value="1"/>
</dbReference>
<dbReference type="AlphaFoldDB" id="A0A1G2HJH2"/>
<dbReference type="CDD" id="cd01026">
    <property type="entry name" value="TOPRIM_OLD"/>
    <property type="match status" value="1"/>
</dbReference>
<sequence>MKIKSLRISNILSFKYCDDIGSAEPIVFEDGLNIIIGENGAGKSTALEVINFIFKRVLCKQFNVNQELYSQRNSIQAEERKKILTPVNNLSYSGFRLDPNWDTEDNPQKIRLEIKLDNIDFQNLQQLRESTGKLNSFSLAYTTRAITGLSANQDNYTLDITLDKTNNNFSVDFKEGSYDFGFEYLSDYNFYKEVISIYNLEHPADLIPQLYESFTLISSYRNYHAFNKSISLKDQHPSQQMQQIRSQDFAASLNANDKSEPTIFGLVRLRVAEKHFGFYPEKMSEKEREEEANKLPFIISINKKLKVVNLECKIKLIEARTWQYTFEFIDTKRSRTLNDINSLSAGQKAIIHLIFEAYGRGDLKGGLVIIDEPEIHLHYQFQNQYLQVIRDLNKEQNCQYVLVTHSEALINSSTINQVKRFSLNVDGYTEIKAPILSTNERMLIKILDNTRSTYAFFAKKVLLVEGDTDRYFFKSIIQEKYSELEQEIAVLYMGGKGGYNEWSNLFKSFGLIVYCIGDLDFTIDRYYPAEKGISLKTAQSGYLQKILDFKSRNSDWEAKINADYPNKIYILKNGDLEHYLGISKDLTKTIDFCNTRLTNYLADDTSVESKEVREIIKQITI</sequence>
<evidence type="ECO:0000313" key="4">
    <source>
        <dbReference type="Proteomes" id="UP000178991"/>
    </source>
</evidence>
<dbReference type="PANTHER" id="PTHR43581">
    <property type="entry name" value="ATP/GTP PHOSPHATASE"/>
    <property type="match status" value="1"/>
</dbReference>
<evidence type="ECO:0000259" key="1">
    <source>
        <dbReference type="Pfam" id="PF13175"/>
    </source>
</evidence>
<dbReference type="InterPro" id="IPR051396">
    <property type="entry name" value="Bact_Antivir_Def_Nuclease"/>
</dbReference>
<organism evidence="3 4">
    <name type="scientific">Candidatus Staskawiczbacteria bacterium RIFCSPHIGHO2_01_FULL_34_27</name>
    <dbReference type="NCBI Taxonomy" id="1802199"/>
    <lineage>
        <taxon>Bacteria</taxon>
        <taxon>Candidatus Staskawicziibacteriota</taxon>
    </lineage>
</organism>
<evidence type="ECO:0000313" key="3">
    <source>
        <dbReference type="EMBL" id="OGZ62569.1"/>
    </source>
</evidence>
<proteinExistence type="predicted"/>
<accession>A0A1G2HJH2</accession>
<dbReference type="Pfam" id="PF20469">
    <property type="entry name" value="OLD-like_TOPRIM"/>
    <property type="match status" value="1"/>
</dbReference>
<reference evidence="3 4" key="1">
    <citation type="journal article" date="2016" name="Nat. Commun.">
        <title>Thousands of microbial genomes shed light on interconnected biogeochemical processes in an aquifer system.</title>
        <authorList>
            <person name="Anantharaman K."/>
            <person name="Brown C.T."/>
            <person name="Hug L.A."/>
            <person name="Sharon I."/>
            <person name="Castelle C.J."/>
            <person name="Probst A.J."/>
            <person name="Thomas B.C."/>
            <person name="Singh A."/>
            <person name="Wilkins M.J."/>
            <person name="Karaoz U."/>
            <person name="Brodie E.L."/>
            <person name="Williams K.H."/>
            <person name="Hubbard S.S."/>
            <person name="Banfield J.F."/>
        </authorList>
    </citation>
    <scope>NUCLEOTIDE SEQUENCE [LARGE SCALE GENOMIC DNA]</scope>
</reference>
<protein>
    <submittedName>
        <fullName evidence="3">Uncharacterized protein</fullName>
    </submittedName>
</protein>
<feature type="domain" description="Endonuclease GajA/Old nuclease/RecF-like AAA" evidence="1">
    <location>
        <begin position="1"/>
        <end position="410"/>
    </location>
</feature>
<dbReference type="Proteomes" id="UP000178991">
    <property type="component" value="Unassembled WGS sequence"/>
</dbReference>